<evidence type="ECO:0000313" key="4">
    <source>
        <dbReference type="Proteomes" id="UP000245539"/>
    </source>
</evidence>
<evidence type="ECO:0000259" key="2">
    <source>
        <dbReference type="Pfam" id="PF20469"/>
    </source>
</evidence>
<proteinExistence type="predicted"/>
<dbReference type="InterPro" id="IPR027417">
    <property type="entry name" value="P-loop_NTPase"/>
</dbReference>
<evidence type="ECO:0000313" key="3">
    <source>
        <dbReference type="EMBL" id="PWQ96619.1"/>
    </source>
</evidence>
<dbReference type="PANTHER" id="PTHR43581">
    <property type="entry name" value="ATP/GTP PHOSPHATASE"/>
    <property type="match status" value="1"/>
</dbReference>
<dbReference type="InterPro" id="IPR034139">
    <property type="entry name" value="TOPRIM_OLD"/>
</dbReference>
<comment type="caution">
    <text evidence="3">The sequence shown here is derived from an EMBL/GenBank/DDBJ whole genome shotgun (WGS) entry which is preliminary data.</text>
</comment>
<dbReference type="SUPFAM" id="SSF52540">
    <property type="entry name" value="P-loop containing nucleoside triphosphate hydrolases"/>
    <property type="match status" value="1"/>
</dbReference>
<dbReference type="RefSeq" id="WP_109838009.1">
    <property type="nucleotide sequence ID" value="NZ_QGKM01000036.1"/>
</dbReference>
<feature type="domain" description="Endonuclease GajA/Old nuclease/RecF-like AAA" evidence="1">
    <location>
        <begin position="1"/>
        <end position="381"/>
    </location>
</feature>
<reference evidence="3 4" key="1">
    <citation type="submission" date="2018-05" db="EMBL/GenBank/DDBJ databases">
        <title>Leucothrix arctica sp. nov., isolated from Arctic seawater.</title>
        <authorList>
            <person name="Choi A."/>
            <person name="Baek K."/>
        </authorList>
    </citation>
    <scope>NUCLEOTIDE SEQUENCE [LARGE SCALE GENOMIC DNA]</scope>
    <source>
        <strain evidence="3 4">JCM 18388</strain>
    </source>
</reference>
<dbReference type="Gene3D" id="3.40.50.300">
    <property type="entry name" value="P-loop containing nucleotide triphosphate hydrolases"/>
    <property type="match status" value="1"/>
</dbReference>
<dbReference type="GO" id="GO:0004519">
    <property type="term" value="F:endonuclease activity"/>
    <property type="evidence" value="ECO:0007669"/>
    <property type="project" value="UniProtKB-KW"/>
</dbReference>
<dbReference type="Proteomes" id="UP000245539">
    <property type="component" value="Unassembled WGS sequence"/>
</dbReference>
<feature type="domain" description="OLD protein-like TOPRIM" evidence="2">
    <location>
        <begin position="429"/>
        <end position="496"/>
    </location>
</feature>
<keyword evidence="3" id="KW-0255">Endonuclease</keyword>
<dbReference type="CDD" id="cd01026">
    <property type="entry name" value="TOPRIM_OLD"/>
    <property type="match status" value="1"/>
</dbReference>
<protein>
    <submittedName>
        <fullName evidence="3">ATP-dependent endonuclease</fullName>
    </submittedName>
</protein>
<dbReference type="Pfam" id="PF13175">
    <property type="entry name" value="AAA_15"/>
    <property type="match status" value="1"/>
</dbReference>
<keyword evidence="3" id="KW-0540">Nuclease</keyword>
<name>A0A317CE18_9GAMM</name>
<dbReference type="EMBL" id="QGKM01000036">
    <property type="protein sequence ID" value="PWQ96619.1"/>
    <property type="molecule type" value="Genomic_DNA"/>
</dbReference>
<dbReference type="AlphaFoldDB" id="A0A317CE18"/>
<dbReference type="InterPro" id="IPR041685">
    <property type="entry name" value="AAA_GajA/Old/RecF-like"/>
</dbReference>
<dbReference type="OrthoDB" id="9803889at2"/>
<accession>A0A317CE18</accession>
<keyword evidence="3" id="KW-0378">Hydrolase</keyword>
<keyword evidence="4" id="KW-1185">Reference proteome</keyword>
<sequence>MYISSLRIRNFRNFLSANFEFKKGVNTILGENGSGKTNALFALRLLLDESLPRNVTKLRDSDFCRNLVSWKGHWIVISVDFDELSAHEGCQMLKHDAGHMDGSEKGTLTYYFRPCLKARKALFEASGNAALAQQIIDEISIEDYEPVFSGRANADFLCDDTYRDLVGDFQNFVFPDPDNKDFKSYGVKLSPLHEEVSFTFVKALRDVVSDLKNYRNSPLIALLKGLESEISDKDSENITSLVSDINNAISELDEIKQVSSGIQDTLHKTVGYTFSPIIDIESSLPSELDKLLQKLSLTVGDNYVDGYSGDLNELSLGGANLIYVALKLLEYERKQEADKAAQFLVIEEPEAHIHTHIQKTLFENHAINKTQVFLSTHSTHISSVAKISEMNILGLNENHVDVFQPSNSLNPTECSRIERYLNATRSTLLFAKGVILVEGEAELILIPVLVKKVLGVSLDELGISLISMDSAFFEHISNLFHPERIRKHCAIITDLDTSIEPLPDDEDDDNKYQKSCRNSQKSGLIRKDKLDEHTKDNNFISAFYANHTFEVDFVGVDNLIELKGVLLSIYQQQASIDKSIGLLENGEVKIYGKEILRLADKVGKGWLSLLTSEKVTSQTYVPNYILDAIAFSCGYKLAPQILYKMCCYRLSNPMPVMEDEDKPIQFFTDNHVDINACIDEFEKQCPDDDLSYLIRLLDR</sequence>
<dbReference type="PANTHER" id="PTHR43581:SF4">
    <property type="entry name" value="ATP_GTP PHOSPHATASE"/>
    <property type="match status" value="1"/>
</dbReference>
<organism evidence="3 4">
    <name type="scientific">Leucothrix pacifica</name>
    <dbReference type="NCBI Taxonomy" id="1247513"/>
    <lineage>
        <taxon>Bacteria</taxon>
        <taxon>Pseudomonadati</taxon>
        <taxon>Pseudomonadota</taxon>
        <taxon>Gammaproteobacteria</taxon>
        <taxon>Thiotrichales</taxon>
        <taxon>Thiotrichaceae</taxon>
        <taxon>Leucothrix</taxon>
    </lineage>
</organism>
<dbReference type="InterPro" id="IPR051396">
    <property type="entry name" value="Bact_Antivir_Def_Nuclease"/>
</dbReference>
<evidence type="ECO:0000259" key="1">
    <source>
        <dbReference type="Pfam" id="PF13175"/>
    </source>
</evidence>
<gene>
    <name evidence="3" type="ORF">DKW60_12610</name>
</gene>
<dbReference type="Pfam" id="PF20469">
    <property type="entry name" value="OLD-like_TOPRIM"/>
    <property type="match status" value="1"/>
</dbReference>